<accession>A0A4Q7E497</accession>
<dbReference type="RefSeq" id="WP_130199513.1">
    <property type="nucleotide sequence ID" value="NZ_QVFV01000005.1"/>
</dbReference>
<dbReference type="AlphaFoldDB" id="A0A4Q7E497"/>
<evidence type="ECO:0000313" key="3">
    <source>
        <dbReference type="Proteomes" id="UP000292459"/>
    </source>
</evidence>
<reference evidence="2 3" key="1">
    <citation type="submission" date="2018-11" db="EMBL/GenBank/DDBJ databases">
        <title>Whole genome sequencing of an environmental sample.</title>
        <authorList>
            <person name="Sarangi A.N."/>
            <person name="Singh D."/>
            <person name="Tripathy S."/>
        </authorList>
    </citation>
    <scope>NUCLEOTIDE SEQUENCE [LARGE SCALE GENOMIC DNA]</scope>
    <source>
        <strain evidence="2 3">Lakshadweep</strain>
    </source>
</reference>
<evidence type="ECO:0000313" key="2">
    <source>
        <dbReference type="EMBL" id="RZM76658.1"/>
    </source>
</evidence>
<dbReference type="Proteomes" id="UP000292459">
    <property type="component" value="Unassembled WGS sequence"/>
</dbReference>
<dbReference type="InterPro" id="IPR011250">
    <property type="entry name" value="OMP/PagP_B-barrel"/>
</dbReference>
<keyword evidence="3" id="KW-1185">Reference proteome</keyword>
<dbReference type="SUPFAM" id="SSF56925">
    <property type="entry name" value="OMPA-like"/>
    <property type="match status" value="1"/>
</dbReference>
<name>A0A4Q7E497_9CYAN</name>
<dbReference type="EMBL" id="QVFV01000005">
    <property type="protein sequence ID" value="RZM76658.1"/>
    <property type="molecule type" value="Genomic_DNA"/>
</dbReference>
<comment type="caution">
    <text evidence="2">The sequence shown here is derived from an EMBL/GenBank/DDBJ whole genome shotgun (WGS) entry which is preliminary data.</text>
</comment>
<protein>
    <submittedName>
        <fullName evidence="2">Uncharacterized protein</fullName>
    </submittedName>
</protein>
<organism evidence="2 3">
    <name type="scientific">Leptolyngbya iicbica LK</name>
    <dbReference type="NCBI Taxonomy" id="2294035"/>
    <lineage>
        <taxon>Bacteria</taxon>
        <taxon>Bacillati</taxon>
        <taxon>Cyanobacteriota</taxon>
        <taxon>Cyanophyceae</taxon>
        <taxon>Leptolyngbyales</taxon>
        <taxon>Leptolyngbyaceae</taxon>
        <taxon>Leptolyngbya group</taxon>
        <taxon>Leptolyngbya</taxon>
        <taxon>Leptolyngbya iicbica</taxon>
    </lineage>
</organism>
<gene>
    <name evidence="2" type="ORF">DYY88_18555</name>
</gene>
<proteinExistence type="predicted"/>
<evidence type="ECO:0000256" key="1">
    <source>
        <dbReference type="SAM" id="MobiDB-lite"/>
    </source>
</evidence>
<dbReference type="OrthoDB" id="6555107at2"/>
<sequence length="460" mass="48937">MKSCSSGHQIQRLFSGRRSEVDAIASPPPTVSHAVRSTVRLSLWLLPLMLGLTSASVANAATEHQLGMMARTPIKPDTPNPKEGPAFGVAALGELPEQPATLDADVVSAVSPHHPQTLAVETAEPHASFEGMAGTAQQRPTPTVAATNSELTLGSPEADPLEGALTTDRPRSEVEAETAIAPSTNHELEESEAIAQTADTTEAYPWRFTVEPFVYIPFGINGDITVRGVSATIDAGPGDIFDTIVNDLNFAAFGEIEAWKGPWGVFFNGAYTNMGTGRTDDIPVPPQFQAAGFPPQVTVDAAVGTSFSQFDLGGAYRFGDGNLPTALRTADTEFDLGPFIFDAFAGMRIYTFNNSLELTGQFGNRLELDQSRTIAEPLIGGRARWNISENLAALAGGSMSGFSLGDLTFSVAGYGGVDWLFSGNTSLTALYRFTYLEYSSSSSGLDLFTHGPHVGVKFRF</sequence>
<feature type="region of interest" description="Disordered" evidence="1">
    <location>
        <begin position="151"/>
        <end position="173"/>
    </location>
</feature>